<organism evidence="1 2">
    <name type="scientific">Litorimonas taeanensis</name>
    <dbReference type="NCBI Taxonomy" id="568099"/>
    <lineage>
        <taxon>Bacteria</taxon>
        <taxon>Pseudomonadati</taxon>
        <taxon>Pseudomonadota</taxon>
        <taxon>Alphaproteobacteria</taxon>
        <taxon>Maricaulales</taxon>
        <taxon>Robiginitomaculaceae</taxon>
    </lineage>
</organism>
<evidence type="ECO:0000313" key="2">
    <source>
        <dbReference type="Proteomes" id="UP000282211"/>
    </source>
</evidence>
<accession>A0A420WM65</accession>
<sequence length="361" mass="40161">MTETLLVNTSDFADVTLVNKDDEILSEGFIRCKVGPWALTANNVTYMVTGHTIGYWHYFDPNAYGISTQTQGRMPVWGYAEVIESRCDDVEVGKVIYGFLPITQTFDMKPTKLSRSGFEDGNDHRVPLHSLYNRYTFIESDPSFGLHKDLQPVLRPLFTTSFLIDDFLDSENYFGAEQVLILSASSKTALGTAYCAKALGAVKVTALTSENNKAFTQGTGFYDLVETYDSVTDLNPDVKTVIVDMSGNTQLLSTLIEHFEENLTYVCRVGLSHWDAEGSPLPQTETPIQFFFAPDQAKKRIAEWGGAAFAQKMGERWVPFLSSASEWLTVEKAEGASAILKTYKDVLNGNAMPDKGFLFTL</sequence>
<gene>
    <name evidence="1" type="ORF">DES40_1451</name>
</gene>
<reference evidence="1 2" key="1">
    <citation type="submission" date="2018-10" db="EMBL/GenBank/DDBJ databases">
        <title>Genomic Encyclopedia of Type Strains, Phase IV (KMG-IV): sequencing the most valuable type-strain genomes for metagenomic binning, comparative biology and taxonomic classification.</title>
        <authorList>
            <person name="Goeker M."/>
        </authorList>
    </citation>
    <scope>NUCLEOTIDE SEQUENCE [LARGE SCALE GENOMIC DNA]</scope>
    <source>
        <strain evidence="1 2">DSM 22008</strain>
    </source>
</reference>
<dbReference type="EMBL" id="RBII01000001">
    <property type="protein sequence ID" value="RKQ72114.1"/>
    <property type="molecule type" value="Genomic_DNA"/>
</dbReference>
<dbReference type="RefSeq" id="WP_121100041.1">
    <property type="nucleotide sequence ID" value="NZ_RBII01000001.1"/>
</dbReference>
<evidence type="ECO:0000313" key="1">
    <source>
        <dbReference type="EMBL" id="RKQ72114.1"/>
    </source>
</evidence>
<dbReference type="OrthoDB" id="8953110at2"/>
<keyword evidence="2" id="KW-1185">Reference proteome</keyword>
<name>A0A420WM65_9PROT</name>
<dbReference type="InterPro" id="IPR021276">
    <property type="entry name" value="DUF2855"/>
</dbReference>
<dbReference type="AlphaFoldDB" id="A0A420WM65"/>
<dbReference type="InParanoid" id="A0A420WM65"/>
<dbReference type="Pfam" id="PF11017">
    <property type="entry name" value="DUF2855"/>
    <property type="match status" value="1"/>
</dbReference>
<dbReference type="Proteomes" id="UP000282211">
    <property type="component" value="Unassembled WGS sequence"/>
</dbReference>
<comment type="caution">
    <text evidence="1">The sequence shown here is derived from an EMBL/GenBank/DDBJ whole genome shotgun (WGS) entry which is preliminary data.</text>
</comment>
<protein>
    <submittedName>
        <fullName evidence="1">Uncharacterized protein DUF2855</fullName>
    </submittedName>
</protein>
<proteinExistence type="predicted"/>